<evidence type="ECO:0000256" key="6">
    <source>
        <dbReference type="ARBA" id="ARBA00022723"/>
    </source>
</evidence>
<dbReference type="GO" id="GO:0005777">
    <property type="term" value="C:peroxisome"/>
    <property type="evidence" value="ECO:0007669"/>
    <property type="project" value="UniProtKB-SubCell"/>
</dbReference>
<evidence type="ECO:0000256" key="1">
    <source>
        <dbReference type="ARBA" id="ARBA00001946"/>
    </source>
</evidence>
<evidence type="ECO:0000256" key="9">
    <source>
        <dbReference type="ARBA" id="ARBA00022842"/>
    </source>
</evidence>
<dbReference type="PANTHER" id="PTHR24096:SF423">
    <property type="entry name" value="GM05240P"/>
    <property type="match status" value="1"/>
</dbReference>
<dbReference type="Gene3D" id="2.30.38.10">
    <property type="entry name" value="Luciferase, Domain 3"/>
    <property type="match status" value="1"/>
</dbReference>
<keyword evidence="9" id="KW-0460">Magnesium</keyword>
<dbReference type="PROSITE" id="PS00455">
    <property type="entry name" value="AMP_BINDING"/>
    <property type="match status" value="1"/>
</dbReference>
<dbReference type="AlphaFoldDB" id="A9ZPM4"/>
<keyword evidence="10" id="KW-0560">Oxidoreductase</keyword>
<keyword evidence="14" id="KW-0599">Photoprotein</keyword>
<dbReference type="GO" id="GO:0008218">
    <property type="term" value="P:bioluminescence"/>
    <property type="evidence" value="ECO:0007669"/>
    <property type="project" value="UniProtKB-KW"/>
</dbReference>
<dbReference type="PANTHER" id="PTHR24096">
    <property type="entry name" value="LONG-CHAIN-FATTY-ACID--COA LIGASE"/>
    <property type="match status" value="1"/>
</dbReference>
<dbReference type="Pfam" id="PF00501">
    <property type="entry name" value="AMP-binding"/>
    <property type="match status" value="1"/>
</dbReference>
<comment type="similarity">
    <text evidence="3">Belongs to the ATP-dependent AMP-binding enzyme family.</text>
</comment>
<proteinExistence type="evidence at transcript level"/>
<organism evidence="18">
    <name type="scientific">Agrypnus binodulus binodulus</name>
    <dbReference type="NCBI Taxonomy" id="341278"/>
    <lineage>
        <taxon>Eukaryota</taxon>
        <taxon>Metazoa</taxon>
        <taxon>Ecdysozoa</taxon>
        <taxon>Arthropoda</taxon>
        <taxon>Hexapoda</taxon>
        <taxon>Insecta</taxon>
        <taxon>Pterygota</taxon>
        <taxon>Neoptera</taxon>
        <taxon>Endopterygota</taxon>
        <taxon>Coleoptera</taxon>
        <taxon>Polyphaga</taxon>
        <taxon>Elateriformia</taxon>
        <taxon>Elateroidea</taxon>
        <taxon>Elateridae</taxon>
        <taxon>Agrypninae</taxon>
        <taxon>Agrypnini</taxon>
        <taxon>Agrypnus</taxon>
    </lineage>
</organism>
<feature type="domain" description="AMP-dependent synthetase/ligase" evidence="16">
    <location>
        <begin position="39"/>
        <end position="399"/>
    </location>
</feature>
<protein>
    <recommendedName>
        <fullName evidence="5">Luciferin 4-monooxygenase</fullName>
        <ecNumber evidence="4">1.13.12.7</ecNumber>
    </recommendedName>
</protein>
<keyword evidence="13" id="KW-0455">Luminescence</keyword>
<dbReference type="InterPro" id="IPR045851">
    <property type="entry name" value="AMP-bd_C_sf"/>
</dbReference>
<evidence type="ECO:0000313" key="18">
    <source>
        <dbReference type="EMBL" id="BAF96580.1"/>
    </source>
</evidence>
<dbReference type="GO" id="GO:0047077">
    <property type="term" value="F:Photinus-luciferin 4-monooxygenase (ATP-hydrolyzing) activity"/>
    <property type="evidence" value="ECO:0007669"/>
    <property type="project" value="UniProtKB-EC"/>
</dbReference>
<dbReference type="GO" id="GO:0016405">
    <property type="term" value="F:CoA-ligase activity"/>
    <property type="evidence" value="ECO:0007669"/>
    <property type="project" value="TreeGrafter"/>
</dbReference>
<evidence type="ECO:0000256" key="10">
    <source>
        <dbReference type="ARBA" id="ARBA00023002"/>
    </source>
</evidence>
<dbReference type="FunFam" id="3.30.300.30:FF:000007">
    <property type="entry name" value="4-coumarate--CoA ligase 2"/>
    <property type="match status" value="1"/>
</dbReference>
<dbReference type="Gene3D" id="3.40.50.980">
    <property type="match status" value="2"/>
</dbReference>
<dbReference type="SUPFAM" id="SSF56801">
    <property type="entry name" value="Acetyl-CoA synthetase-like"/>
    <property type="match status" value="1"/>
</dbReference>
<reference evidence="18" key="1">
    <citation type="journal article" date="2008" name="Gene">
        <title>Orthologous gene of beetle luciferase in non-luminous click beetle, Agrypnus binodulus (Elateridae), encodes a fatty acyl-CoA synthetase.</title>
        <authorList>
            <person name="Oba Y."/>
            <person name="Iida K."/>
            <person name="Ojika M."/>
            <person name="Inouye S."/>
        </authorList>
    </citation>
    <scope>NUCLEOTIDE SEQUENCE</scope>
</reference>
<accession>A9ZPM4</accession>
<keyword evidence="12" id="KW-0576">Peroxisome</keyword>
<evidence type="ECO:0000259" key="16">
    <source>
        <dbReference type="Pfam" id="PF00501"/>
    </source>
</evidence>
<dbReference type="Gene3D" id="3.30.300.30">
    <property type="match status" value="1"/>
</dbReference>
<gene>
    <name evidence="18" type="primary">AbLL</name>
</gene>
<keyword evidence="6" id="KW-0479">Metal-binding</keyword>
<comment type="catalytic activity">
    <reaction evidence="15">
        <text>firefly D-luciferin + ATP + O2 = firefly oxyluciferin + hnu + AMP + CO2 + diphosphate</text>
        <dbReference type="Rhea" id="RHEA:10732"/>
        <dbReference type="ChEBI" id="CHEBI:15379"/>
        <dbReference type="ChEBI" id="CHEBI:16526"/>
        <dbReference type="ChEBI" id="CHEBI:16792"/>
        <dbReference type="ChEBI" id="CHEBI:30212"/>
        <dbReference type="ChEBI" id="CHEBI:30616"/>
        <dbReference type="ChEBI" id="CHEBI:33019"/>
        <dbReference type="ChEBI" id="CHEBI:58038"/>
        <dbReference type="ChEBI" id="CHEBI:456215"/>
        <dbReference type="EC" id="1.13.12.7"/>
    </reaction>
</comment>
<evidence type="ECO:0000256" key="13">
    <source>
        <dbReference type="ARBA" id="ARBA00023223"/>
    </source>
</evidence>
<dbReference type="InterPro" id="IPR020845">
    <property type="entry name" value="AMP-binding_CS"/>
</dbReference>
<keyword evidence="8" id="KW-0067">ATP-binding</keyword>
<evidence type="ECO:0000256" key="5">
    <source>
        <dbReference type="ARBA" id="ARBA00019043"/>
    </source>
</evidence>
<dbReference type="Pfam" id="PF13193">
    <property type="entry name" value="AMP-binding_C"/>
    <property type="match status" value="1"/>
</dbReference>
<sequence>MSKESNIVYGPVGAAPVLESTAGKQLFDSLKRHGHLPQAIIDYQTKQSISYKNLFEATCKLAHSLEEYGLKQNDVIAICSENNLNFYKPVCAALYCGIVIAPLNDSYSEGEYVNALNISEPKLIFCSKKCLPRLVGLKARCSFIKGFVVIDSTEDINGNECLPNFILRNSDPNFDIEKYEPRVFNSNEQVAAILLSSGTTGFPKGVMLTHKNFSILFAHANDPVSGTQRIPGTTVLSILPYFHGFGFITNISYIKSGIRVVMLQRFEPEAFLRAIEEYEVRSTITVPPILIFLAKSPIVDKYNLSSLKEIICGAAPSGREIVEAVVKRLKVSGIRYGYGLTECGLAICTTPPNNFKIGSSGVVVPFMAVKIRDVESGKTLKPTQIGEICVKGDMLMKGYAGNEKATKEMIDEDGWLHTGDIGYFDKDGHIYIVDRIKELIKYKGFQVPPAELEALLLHHPCVKDAAVIGIPDELAGELPAAFIVKQHGKEVTEKEIVDYIAKQVSSAKHLRGGVRFIPDIPRTAAGKIQRNLLRNMIAKKKSKL</sequence>
<dbReference type="SMR" id="A9ZPM4"/>
<feature type="domain" description="AMP-binding enzyme C-terminal" evidence="17">
    <location>
        <begin position="451"/>
        <end position="527"/>
    </location>
</feature>
<evidence type="ECO:0000256" key="2">
    <source>
        <dbReference type="ARBA" id="ARBA00004275"/>
    </source>
</evidence>
<dbReference type="GO" id="GO:0046872">
    <property type="term" value="F:metal ion binding"/>
    <property type="evidence" value="ECO:0007669"/>
    <property type="project" value="UniProtKB-KW"/>
</dbReference>
<dbReference type="GO" id="GO:0005524">
    <property type="term" value="F:ATP binding"/>
    <property type="evidence" value="ECO:0007669"/>
    <property type="project" value="UniProtKB-KW"/>
</dbReference>
<evidence type="ECO:0000256" key="11">
    <source>
        <dbReference type="ARBA" id="ARBA00023033"/>
    </source>
</evidence>
<comment type="subcellular location">
    <subcellularLocation>
        <location evidence="2">Peroxisome</location>
    </subcellularLocation>
</comment>
<name>A9ZPM4_9COLE</name>
<comment type="cofactor">
    <cofactor evidence="1">
        <name>Mg(2+)</name>
        <dbReference type="ChEBI" id="CHEBI:18420"/>
    </cofactor>
</comment>
<dbReference type="InterPro" id="IPR025110">
    <property type="entry name" value="AMP-bd_C"/>
</dbReference>
<evidence type="ECO:0000256" key="3">
    <source>
        <dbReference type="ARBA" id="ARBA00006432"/>
    </source>
</evidence>
<keyword evidence="11" id="KW-0503">Monooxygenase</keyword>
<dbReference type="InterPro" id="IPR000873">
    <property type="entry name" value="AMP-dep_synth/lig_dom"/>
</dbReference>
<evidence type="ECO:0000256" key="7">
    <source>
        <dbReference type="ARBA" id="ARBA00022741"/>
    </source>
</evidence>
<evidence type="ECO:0000259" key="17">
    <source>
        <dbReference type="Pfam" id="PF13193"/>
    </source>
</evidence>
<keyword evidence="7" id="KW-0547">Nucleotide-binding</keyword>
<dbReference type="EMBL" id="AB353886">
    <property type="protein sequence ID" value="BAF96580.1"/>
    <property type="molecule type" value="mRNA"/>
</dbReference>
<evidence type="ECO:0000256" key="15">
    <source>
        <dbReference type="ARBA" id="ARBA00048497"/>
    </source>
</evidence>
<evidence type="ECO:0000256" key="4">
    <source>
        <dbReference type="ARBA" id="ARBA00012532"/>
    </source>
</evidence>
<evidence type="ECO:0000256" key="8">
    <source>
        <dbReference type="ARBA" id="ARBA00022840"/>
    </source>
</evidence>
<evidence type="ECO:0000256" key="14">
    <source>
        <dbReference type="ARBA" id="ARBA00023262"/>
    </source>
</evidence>
<evidence type="ECO:0000256" key="12">
    <source>
        <dbReference type="ARBA" id="ARBA00023140"/>
    </source>
</evidence>
<dbReference type="EC" id="1.13.12.7" evidence="4"/>